<proteinExistence type="predicted"/>
<organism evidence="1 2">
    <name type="scientific">Compostibacter hankyongensis</name>
    <dbReference type="NCBI Taxonomy" id="1007089"/>
    <lineage>
        <taxon>Bacteria</taxon>
        <taxon>Pseudomonadati</taxon>
        <taxon>Bacteroidota</taxon>
        <taxon>Chitinophagia</taxon>
        <taxon>Chitinophagales</taxon>
        <taxon>Chitinophagaceae</taxon>
        <taxon>Compostibacter</taxon>
    </lineage>
</organism>
<dbReference type="SUPFAM" id="SSF52540">
    <property type="entry name" value="P-loop containing nucleoside triphosphate hydrolases"/>
    <property type="match status" value="1"/>
</dbReference>
<dbReference type="InterPro" id="IPR027417">
    <property type="entry name" value="P-loop_NTPase"/>
</dbReference>
<keyword evidence="2" id="KW-1185">Reference proteome</keyword>
<accession>A0ABP8G156</accession>
<sequence>MNEDLPYYVDLLKKYVRSKAGVSALSPGDCRRIVLDVQKTTGKQVSETTLKRFFGFASRKYNFSRFTVNALCEYVGFNGWDAFIQALEGMSQEEITIQSTHWRNLRHKASVISDITLKTIRHRCGIPFELTIPRQFAETDFAHFIQSPYRLTAFIAPPGAGKSVLLAHLTEKFFNDPSSPYHNSIVWFVNAGIISSLGNYGFQLDDWFNEQMGLVGEVSFREYFQKHPEEVNGKVFLILDGFDEYIFNNGQLGKLFSNITDLICYNDNLSWMKLVIAVRSTTWMMLEEQLNSSEYLKRSWYPGLYFRKETHSNIPPLSNDEVGALLTQIEGRPVTVDRLPARLLSQLRSTFYMQLYYQLREKEKDFGYTRRHTAYELVSEFVLKKIYLTKRSTEKLVLINRFIRLSGEGQVEKNQLLQEIIRYPEAYEELISNGIWMEENRSDTMRHREVIRFVYDNLFEYFVAQDLIQRHQQQFSRSLFREVEREYGRSPLKLVLLQWIVRHAARSGEFAAIGELFRTGLSPAEKHQLLLFTGDLLSQERPAGQEQDIAQGHLMRISQLCPGALLLDFDVAVAGYEGALLSLAAFSSFPEDRSELYCVLALNALARLDKEKLLYYLRLLKQHAASEPLRLQYPISPLKCLQFLAGYYTQAGQPAEHEILSAIAHFIQQPPAQLRGKQMNGSQALSYRLALMVYVLVRPPAEVIRFIAAIRELHPYLFSHRDDTGISLFLLVELGQAYMRLKQYKNARRIHRHLQRRYALRGETYFTASQLIWMHLLDSLLLQHDGQFRKAEALRSKAWQLAGRAGLPLVKLYAGIWLVEGYKRQDDFEKVAHYMREMALLMKKPGFALEERLMDRLAEAS</sequence>
<dbReference type="Proteomes" id="UP001501207">
    <property type="component" value="Unassembled WGS sequence"/>
</dbReference>
<dbReference type="EMBL" id="BAABFN010000006">
    <property type="protein sequence ID" value="GAA4314886.1"/>
    <property type="molecule type" value="Genomic_DNA"/>
</dbReference>
<dbReference type="Gene3D" id="3.40.50.300">
    <property type="entry name" value="P-loop containing nucleotide triphosphate hydrolases"/>
    <property type="match status" value="1"/>
</dbReference>
<reference evidence="2" key="1">
    <citation type="journal article" date="2019" name="Int. J. Syst. Evol. Microbiol.">
        <title>The Global Catalogue of Microorganisms (GCM) 10K type strain sequencing project: providing services to taxonomists for standard genome sequencing and annotation.</title>
        <authorList>
            <consortium name="The Broad Institute Genomics Platform"/>
            <consortium name="The Broad Institute Genome Sequencing Center for Infectious Disease"/>
            <person name="Wu L."/>
            <person name="Ma J."/>
        </authorList>
    </citation>
    <scope>NUCLEOTIDE SEQUENCE [LARGE SCALE GENOMIC DNA]</scope>
    <source>
        <strain evidence="2">JCM 17664</strain>
    </source>
</reference>
<evidence type="ECO:0008006" key="3">
    <source>
        <dbReference type="Google" id="ProtNLM"/>
    </source>
</evidence>
<gene>
    <name evidence="1" type="ORF">GCM10023143_25930</name>
</gene>
<protein>
    <recommendedName>
        <fullName evidence="3">NACHT domain-containing protein</fullName>
    </recommendedName>
</protein>
<evidence type="ECO:0000313" key="2">
    <source>
        <dbReference type="Proteomes" id="UP001501207"/>
    </source>
</evidence>
<dbReference type="RefSeq" id="WP_344979985.1">
    <property type="nucleotide sequence ID" value="NZ_BAABFN010000006.1"/>
</dbReference>
<name>A0ABP8G156_9BACT</name>
<evidence type="ECO:0000313" key="1">
    <source>
        <dbReference type="EMBL" id="GAA4314886.1"/>
    </source>
</evidence>
<comment type="caution">
    <text evidence="1">The sequence shown here is derived from an EMBL/GenBank/DDBJ whole genome shotgun (WGS) entry which is preliminary data.</text>
</comment>